<comment type="caution">
    <text evidence="1">The sequence shown here is derived from an EMBL/GenBank/DDBJ whole genome shotgun (WGS) entry which is preliminary data.</text>
</comment>
<keyword evidence="2" id="KW-1185">Reference proteome</keyword>
<reference evidence="1 2" key="1">
    <citation type="journal article" date="2006" name="Science">
        <title>The genome of black cottonwood, Populus trichocarpa (Torr. &amp; Gray).</title>
        <authorList>
            <person name="Tuskan G.A."/>
            <person name="Difazio S."/>
            <person name="Jansson S."/>
            <person name="Bohlmann J."/>
            <person name="Grigoriev I."/>
            <person name="Hellsten U."/>
            <person name="Putnam N."/>
            <person name="Ralph S."/>
            <person name="Rombauts S."/>
            <person name="Salamov A."/>
            <person name="Schein J."/>
            <person name="Sterck L."/>
            <person name="Aerts A."/>
            <person name="Bhalerao R.R."/>
            <person name="Bhalerao R.P."/>
            <person name="Blaudez D."/>
            <person name="Boerjan W."/>
            <person name="Brun A."/>
            <person name="Brunner A."/>
            <person name="Busov V."/>
            <person name="Campbell M."/>
            <person name="Carlson J."/>
            <person name="Chalot M."/>
            <person name="Chapman J."/>
            <person name="Chen G.L."/>
            <person name="Cooper D."/>
            <person name="Coutinho P.M."/>
            <person name="Couturier J."/>
            <person name="Covert S."/>
            <person name="Cronk Q."/>
            <person name="Cunningham R."/>
            <person name="Davis J."/>
            <person name="Degroeve S."/>
            <person name="Dejardin A."/>
            <person name="Depamphilis C."/>
            <person name="Detter J."/>
            <person name="Dirks B."/>
            <person name="Dubchak I."/>
            <person name="Duplessis S."/>
            <person name="Ehlting J."/>
            <person name="Ellis B."/>
            <person name="Gendler K."/>
            <person name="Goodstein D."/>
            <person name="Gribskov M."/>
            <person name="Grimwood J."/>
            <person name="Groover A."/>
            <person name="Gunter L."/>
            <person name="Hamberger B."/>
            <person name="Heinze B."/>
            <person name="Helariutta Y."/>
            <person name="Henrissat B."/>
            <person name="Holligan D."/>
            <person name="Holt R."/>
            <person name="Huang W."/>
            <person name="Islam-Faridi N."/>
            <person name="Jones S."/>
            <person name="Jones-Rhoades M."/>
            <person name="Jorgensen R."/>
            <person name="Joshi C."/>
            <person name="Kangasjarvi J."/>
            <person name="Karlsson J."/>
            <person name="Kelleher C."/>
            <person name="Kirkpatrick R."/>
            <person name="Kirst M."/>
            <person name="Kohler A."/>
            <person name="Kalluri U."/>
            <person name="Larimer F."/>
            <person name="Leebens-Mack J."/>
            <person name="Leple J.C."/>
            <person name="Locascio P."/>
            <person name="Lou Y."/>
            <person name="Lucas S."/>
            <person name="Martin F."/>
            <person name="Montanini B."/>
            <person name="Napoli C."/>
            <person name="Nelson D.R."/>
            <person name="Nelson C."/>
            <person name="Nieminen K."/>
            <person name="Nilsson O."/>
            <person name="Pereda V."/>
            <person name="Peter G."/>
            <person name="Philippe R."/>
            <person name="Pilate G."/>
            <person name="Poliakov A."/>
            <person name="Razumovskaya J."/>
            <person name="Richardson P."/>
            <person name="Rinaldi C."/>
            <person name="Ritland K."/>
            <person name="Rouze P."/>
            <person name="Ryaboy D."/>
            <person name="Schmutz J."/>
            <person name="Schrader J."/>
            <person name="Segerman B."/>
            <person name="Shin H."/>
            <person name="Siddiqui A."/>
            <person name="Sterky F."/>
            <person name="Terry A."/>
            <person name="Tsai C.J."/>
            <person name="Uberbacher E."/>
            <person name="Unneberg P."/>
            <person name="Vahala J."/>
            <person name="Wall K."/>
            <person name="Wessler S."/>
            <person name="Yang G."/>
            <person name="Yin T."/>
            <person name="Douglas C."/>
            <person name="Marra M."/>
            <person name="Sandberg G."/>
            <person name="Van de Peer Y."/>
            <person name="Rokhsar D."/>
        </authorList>
    </citation>
    <scope>NUCLEOTIDE SEQUENCE [LARGE SCALE GENOMIC DNA]</scope>
    <source>
        <strain evidence="2">cv. Nisqually</strain>
    </source>
</reference>
<gene>
    <name evidence="1" type="ORF">POPTR_002G039801v4</name>
</gene>
<dbReference type="Proteomes" id="UP000006729">
    <property type="component" value="Chromosome 2"/>
</dbReference>
<proteinExistence type="predicted"/>
<evidence type="ECO:0000313" key="1">
    <source>
        <dbReference type="EMBL" id="KAI9399038.1"/>
    </source>
</evidence>
<organism evidence="1 2">
    <name type="scientific">Populus trichocarpa</name>
    <name type="common">Western balsam poplar</name>
    <name type="synonym">Populus balsamifera subsp. trichocarpa</name>
    <dbReference type="NCBI Taxonomy" id="3694"/>
    <lineage>
        <taxon>Eukaryota</taxon>
        <taxon>Viridiplantae</taxon>
        <taxon>Streptophyta</taxon>
        <taxon>Embryophyta</taxon>
        <taxon>Tracheophyta</taxon>
        <taxon>Spermatophyta</taxon>
        <taxon>Magnoliopsida</taxon>
        <taxon>eudicotyledons</taxon>
        <taxon>Gunneridae</taxon>
        <taxon>Pentapetalae</taxon>
        <taxon>rosids</taxon>
        <taxon>fabids</taxon>
        <taxon>Malpighiales</taxon>
        <taxon>Salicaceae</taxon>
        <taxon>Saliceae</taxon>
        <taxon>Populus</taxon>
    </lineage>
</organism>
<evidence type="ECO:0000313" key="2">
    <source>
        <dbReference type="Proteomes" id="UP000006729"/>
    </source>
</evidence>
<accession>A0ACC0TC89</accession>
<dbReference type="EMBL" id="CM009291">
    <property type="protein sequence ID" value="KAI9399038.1"/>
    <property type="molecule type" value="Genomic_DNA"/>
</dbReference>
<sequence length="162" mass="18345">MTLQLVGSVICSLKRFNDSLGCFNRANMMLGRLEEEGNVNVEDIRPVLHTVLLELANVKTAMGRREEAIYNFKKCLEIKEMLWRKEEKNWVWIWGTGGGLCCSSEFEGGIAVWFEGVGIHKSGLGNNSEEFTHDRKLLGVIYSGLEEHVKALGSRMHCHGRF</sequence>
<protein>
    <submittedName>
        <fullName evidence="1">Uncharacterized protein</fullName>
    </submittedName>
</protein>
<name>A0ACC0TC89_POPTR</name>